<reference evidence="7 8" key="1">
    <citation type="submission" date="2022-10" db="EMBL/GenBank/DDBJ databases">
        <title>Aestuariibacter sp. AA17 isolated from Montipora capitata coral fragment.</title>
        <authorList>
            <person name="Emsley S.A."/>
            <person name="Pfannmuller K.M."/>
            <person name="Loughran R.M."/>
            <person name="Shlafstein M."/>
            <person name="Papke E."/>
            <person name="Saw J.H."/>
            <person name="Ushijima B."/>
            <person name="Videau P."/>
        </authorList>
    </citation>
    <scope>NUCLEOTIDE SEQUENCE [LARGE SCALE GENOMIC DNA]</scope>
    <source>
        <strain evidence="7 8">AA17</strain>
    </source>
</reference>
<feature type="transmembrane region" description="Helical" evidence="5">
    <location>
        <begin position="192"/>
        <end position="212"/>
    </location>
</feature>
<dbReference type="Proteomes" id="UP001652504">
    <property type="component" value="Unassembled WGS sequence"/>
</dbReference>
<evidence type="ECO:0000256" key="5">
    <source>
        <dbReference type="SAM" id="Phobius"/>
    </source>
</evidence>
<evidence type="ECO:0000256" key="2">
    <source>
        <dbReference type="ARBA" id="ARBA00022692"/>
    </source>
</evidence>
<feature type="transmembrane region" description="Helical" evidence="5">
    <location>
        <begin position="9"/>
        <end position="29"/>
    </location>
</feature>
<dbReference type="EMBL" id="JAOWKX010000010">
    <property type="protein sequence ID" value="MCV2886365.1"/>
    <property type="molecule type" value="Genomic_DNA"/>
</dbReference>
<dbReference type="InterPro" id="IPR013130">
    <property type="entry name" value="Fe3_Rdtase_TM_dom"/>
</dbReference>
<evidence type="ECO:0000256" key="4">
    <source>
        <dbReference type="ARBA" id="ARBA00023136"/>
    </source>
</evidence>
<feature type="domain" description="Ferric oxidoreductase" evidence="6">
    <location>
        <begin position="61"/>
        <end position="177"/>
    </location>
</feature>
<keyword evidence="3 5" id="KW-1133">Transmembrane helix</keyword>
<organism evidence="7 8">
    <name type="scientific">Fluctibacter corallii</name>
    <dbReference type="NCBI Taxonomy" id="2984329"/>
    <lineage>
        <taxon>Bacteria</taxon>
        <taxon>Pseudomonadati</taxon>
        <taxon>Pseudomonadota</taxon>
        <taxon>Gammaproteobacteria</taxon>
        <taxon>Alteromonadales</taxon>
        <taxon>Alteromonadaceae</taxon>
        <taxon>Fluctibacter</taxon>
    </lineage>
</organism>
<accession>A0ABT3ACG2</accession>
<dbReference type="Pfam" id="PF01794">
    <property type="entry name" value="Ferric_reduct"/>
    <property type="match status" value="1"/>
</dbReference>
<evidence type="ECO:0000313" key="7">
    <source>
        <dbReference type="EMBL" id="MCV2886365.1"/>
    </source>
</evidence>
<comment type="caution">
    <text evidence="7">The sequence shown here is derived from an EMBL/GenBank/DDBJ whole genome shotgun (WGS) entry which is preliminary data.</text>
</comment>
<feature type="transmembrane region" description="Helical" evidence="5">
    <location>
        <begin position="49"/>
        <end position="70"/>
    </location>
</feature>
<evidence type="ECO:0000313" key="8">
    <source>
        <dbReference type="Proteomes" id="UP001652504"/>
    </source>
</evidence>
<feature type="transmembrane region" description="Helical" evidence="5">
    <location>
        <begin position="165"/>
        <end position="186"/>
    </location>
</feature>
<keyword evidence="4 5" id="KW-0472">Membrane</keyword>
<name>A0ABT3ACG2_9ALTE</name>
<sequence>MTTNTKHSLVWRVIGGFVVVVPMLVWLQSIGDLNVYFGFAVPTGQLQYILAKLFGLYAVTAIWLQVLWVLTGSNRSSRWFMRPSAQHHKWLGMFAAALCVLHGVCFAWAVSVRTDHLALHLFVPNFAKGYYQFALALGVIAFWSIGAVIYSGIKRRTSKQAIWRWLHKVALVVFSLGFVHGFMIGTESRQGVMYYFYLSLALSLGLAVLVKLSELLHGQFSKHKVVSPVRGIPVREAQK</sequence>
<feature type="transmembrane region" description="Helical" evidence="5">
    <location>
        <begin position="90"/>
        <end position="110"/>
    </location>
</feature>
<evidence type="ECO:0000256" key="3">
    <source>
        <dbReference type="ARBA" id="ARBA00022989"/>
    </source>
</evidence>
<keyword evidence="2 5" id="KW-0812">Transmembrane</keyword>
<proteinExistence type="predicted"/>
<keyword evidence="8" id="KW-1185">Reference proteome</keyword>
<evidence type="ECO:0000259" key="6">
    <source>
        <dbReference type="Pfam" id="PF01794"/>
    </source>
</evidence>
<feature type="transmembrane region" description="Helical" evidence="5">
    <location>
        <begin position="130"/>
        <end position="153"/>
    </location>
</feature>
<comment type="subcellular location">
    <subcellularLocation>
        <location evidence="1">Membrane</location>
        <topology evidence="1">Multi-pass membrane protein</topology>
    </subcellularLocation>
</comment>
<protein>
    <submittedName>
        <fullName evidence="7">Ferric reductase-like transmembrane domain-containing protein</fullName>
    </submittedName>
</protein>
<gene>
    <name evidence="7" type="ORF">OE749_16845</name>
</gene>
<dbReference type="RefSeq" id="WP_263713653.1">
    <property type="nucleotide sequence ID" value="NZ_JAOWKX010000010.1"/>
</dbReference>
<evidence type="ECO:0000256" key="1">
    <source>
        <dbReference type="ARBA" id="ARBA00004141"/>
    </source>
</evidence>